<dbReference type="Proteomes" id="UP001522450">
    <property type="component" value="Unassembled WGS sequence"/>
</dbReference>
<keyword evidence="1" id="KW-0805">Transcription regulation</keyword>
<dbReference type="InterPro" id="IPR018062">
    <property type="entry name" value="HTH_AraC-typ_CS"/>
</dbReference>
<dbReference type="PROSITE" id="PS00041">
    <property type="entry name" value="HTH_ARAC_FAMILY_1"/>
    <property type="match status" value="1"/>
</dbReference>
<dbReference type="PANTHER" id="PTHR43280:SF2">
    <property type="entry name" value="HTH-TYPE TRANSCRIPTIONAL REGULATOR EXSA"/>
    <property type="match status" value="1"/>
</dbReference>
<dbReference type="PANTHER" id="PTHR43280">
    <property type="entry name" value="ARAC-FAMILY TRANSCRIPTIONAL REGULATOR"/>
    <property type="match status" value="1"/>
</dbReference>
<dbReference type="RefSeq" id="WP_079505186.1">
    <property type="nucleotide sequence ID" value="NZ_JAAECQ010000003.1"/>
</dbReference>
<evidence type="ECO:0000313" key="6">
    <source>
        <dbReference type="Proteomes" id="UP001522450"/>
    </source>
</evidence>
<comment type="caution">
    <text evidence="5">The sequence shown here is derived from an EMBL/GenBank/DDBJ whole genome shotgun (WGS) entry which is preliminary data.</text>
</comment>
<evidence type="ECO:0000313" key="5">
    <source>
        <dbReference type="EMBL" id="MCJ1989507.1"/>
    </source>
</evidence>
<evidence type="ECO:0000256" key="1">
    <source>
        <dbReference type="ARBA" id="ARBA00023015"/>
    </source>
</evidence>
<dbReference type="InterPro" id="IPR018060">
    <property type="entry name" value="HTH_AraC"/>
</dbReference>
<dbReference type="SMART" id="SM00342">
    <property type="entry name" value="HTH_ARAC"/>
    <property type="match status" value="1"/>
</dbReference>
<evidence type="ECO:0000259" key="4">
    <source>
        <dbReference type="PROSITE" id="PS01124"/>
    </source>
</evidence>
<name>A0ABT0AS09_9LACT</name>
<proteinExistence type="predicted"/>
<feature type="domain" description="HTH araC/xylS-type" evidence="4">
    <location>
        <begin position="162"/>
        <end position="263"/>
    </location>
</feature>
<accession>A0ABT0AS09</accession>
<evidence type="ECO:0000256" key="2">
    <source>
        <dbReference type="ARBA" id="ARBA00023125"/>
    </source>
</evidence>
<evidence type="ECO:0000256" key="3">
    <source>
        <dbReference type="ARBA" id="ARBA00023163"/>
    </source>
</evidence>
<reference evidence="5 6" key="1">
    <citation type="journal article" date="2022" name="Microbiol. Res.">
        <title>Comparative genome analysis, predicted lifestyle and antimicrobial strategies of Lactococcus carnosus and Lactococcus paracarnosus isolated from meat.</title>
        <authorList>
            <person name="Werum V."/>
            <person name="Ehrmann M."/>
            <person name="Vogel R."/>
            <person name="Hilgarth M."/>
        </authorList>
    </citation>
    <scope>NUCLEOTIDE SEQUENCE [LARGE SCALE GENOMIC DNA]</scope>
    <source>
        <strain evidence="5 6">TMW22177</strain>
    </source>
</reference>
<keyword evidence="6" id="KW-1185">Reference proteome</keyword>
<dbReference type="Pfam" id="PF12833">
    <property type="entry name" value="HTH_18"/>
    <property type="match status" value="1"/>
</dbReference>
<keyword evidence="3" id="KW-0804">Transcription</keyword>
<gene>
    <name evidence="5" type="ORF">GYN21_04665</name>
</gene>
<keyword evidence="2" id="KW-0238">DNA-binding</keyword>
<protein>
    <submittedName>
        <fullName evidence="5">AraC family transcriptional regulator</fullName>
    </submittedName>
</protein>
<dbReference type="EMBL" id="JAAECS010000003">
    <property type="protein sequence ID" value="MCJ1989507.1"/>
    <property type="molecule type" value="Genomic_DNA"/>
</dbReference>
<organism evidence="5 6">
    <name type="scientific">Pseudolactococcus carnosus</name>
    <dbReference type="NCBI Taxonomy" id="2749961"/>
    <lineage>
        <taxon>Bacteria</taxon>
        <taxon>Bacillati</taxon>
        <taxon>Bacillota</taxon>
        <taxon>Bacilli</taxon>
        <taxon>Lactobacillales</taxon>
        <taxon>Streptococcaceae</taxon>
        <taxon>Pseudolactococcus</taxon>
    </lineage>
</organism>
<dbReference type="Gene3D" id="1.10.10.60">
    <property type="entry name" value="Homeodomain-like"/>
    <property type="match status" value="1"/>
</dbReference>
<sequence length="275" mass="32080">MLTITSTQFKQPFLVSNMDYFLSKNEFWNGENNTDIVAFEQFKTTHSQHCFLEIFPDGTSAICFEITPENEISACFFGRMTETKITFYENGNTYFAVKIPAHFLFKQINGKPNAFVDRVSRLATYTDAFNQFDWAYFAVASFEQRIAYFQTYVSEHFNYHENDLINYVLANHQNNEKSPTIKQLSKELGVSDRYIRSIFHRLIGISPKKMTQEIRLQFALSQLMDETNSITDMLQQTNFYDHPHLNKFFSSFTAYSPKALKRQASLAKQVPASHR</sequence>
<dbReference type="PROSITE" id="PS01124">
    <property type="entry name" value="HTH_ARAC_FAMILY_2"/>
    <property type="match status" value="1"/>
</dbReference>